<feature type="transmembrane region" description="Helical" evidence="10">
    <location>
        <begin position="52"/>
        <end position="71"/>
    </location>
</feature>
<dbReference type="PANTHER" id="PTHR11432:SF3">
    <property type="entry name" value="NADH-UBIQUINONE OXIDOREDUCTASE CHAIN 1"/>
    <property type="match status" value="1"/>
</dbReference>
<comment type="similarity">
    <text evidence="2 9">Belongs to the complex I subunit 1 family.</text>
</comment>
<proteinExistence type="inferred from homology"/>
<protein>
    <recommendedName>
        <fullName evidence="3">NADH-ubiquinone oxidoreductase chain 1</fullName>
    </recommendedName>
    <alternativeName>
        <fullName evidence="8">NADH dehydrogenase subunit 1</fullName>
    </alternativeName>
</protein>
<dbReference type="EMBL" id="GL768372">
    <property type="protein sequence ID" value="EFZ11438.1"/>
    <property type="molecule type" value="Genomic_DNA"/>
</dbReference>
<dbReference type="AlphaFoldDB" id="E9J6W5"/>
<evidence type="ECO:0000256" key="5">
    <source>
        <dbReference type="ARBA" id="ARBA00022692"/>
    </source>
</evidence>
<dbReference type="GO" id="GO:0003954">
    <property type="term" value="F:NADH dehydrogenase activity"/>
    <property type="evidence" value="ECO:0007669"/>
    <property type="project" value="TreeGrafter"/>
</dbReference>
<keyword evidence="6 10" id="KW-1133">Transmembrane helix</keyword>
<evidence type="ECO:0000256" key="9">
    <source>
        <dbReference type="RuleBase" id="RU000471"/>
    </source>
</evidence>
<evidence type="ECO:0000256" key="6">
    <source>
        <dbReference type="ARBA" id="ARBA00022989"/>
    </source>
</evidence>
<keyword evidence="4" id="KW-0813">Transport</keyword>
<evidence type="ECO:0000256" key="4">
    <source>
        <dbReference type="ARBA" id="ARBA00022448"/>
    </source>
</evidence>
<evidence type="ECO:0000256" key="1">
    <source>
        <dbReference type="ARBA" id="ARBA00004141"/>
    </source>
</evidence>
<organism>
    <name type="scientific">Solenopsis invicta</name>
    <name type="common">Red imported fire ant</name>
    <name type="synonym">Solenopsis wagneri</name>
    <dbReference type="NCBI Taxonomy" id="13686"/>
    <lineage>
        <taxon>Eukaryota</taxon>
        <taxon>Metazoa</taxon>
        <taxon>Ecdysozoa</taxon>
        <taxon>Arthropoda</taxon>
        <taxon>Hexapoda</taxon>
        <taxon>Insecta</taxon>
        <taxon>Pterygota</taxon>
        <taxon>Neoptera</taxon>
        <taxon>Endopterygota</taxon>
        <taxon>Hymenoptera</taxon>
        <taxon>Apocrita</taxon>
        <taxon>Aculeata</taxon>
        <taxon>Formicoidea</taxon>
        <taxon>Formicidae</taxon>
        <taxon>Myrmicinae</taxon>
        <taxon>Solenopsis</taxon>
    </lineage>
</organism>
<reference evidence="11" key="1">
    <citation type="journal article" date="2011" name="Proc. Natl. Acad. Sci. U.S.A.">
        <title>The genome of the fire ant Solenopsis invicta.</title>
        <authorList>
            <person name="Wurm Y."/>
            <person name="Wang J."/>
            <person name="Riba-Grognuz O."/>
            <person name="Corona M."/>
            <person name="Nygaard S."/>
            <person name="Hunt B.G."/>
            <person name="Ingram K.K."/>
            <person name="Falquet L."/>
            <person name="Nipitwattanaphon M."/>
            <person name="Gotzek D."/>
            <person name="Dijkstra M.B."/>
            <person name="Oettler J."/>
            <person name="Comtesse F."/>
            <person name="Shih C.J."/>
            <person name="Wu W.J."/>
            <person name="Yang C.C."/>
            <person name="Thomas J."/>
            <person name="Beaudoing E."/>
            <person name="Pradervand S."/>
            <person name="Flegel V."/>
            <person name="Cook E.D."/>
            <person name="Fabbretti R."/>
            <person name="Stockinger H."/>
            <person name="Long L."/>
            <person name="Farmerie W.G."/>
            <person name="Oakey J."/>
            <person name="Boomsma J.J."/>
            <person name="Pamilo P."/>
            <person name="Yi S.V."/>
            <person name="Heinze J."/>
            <person name="Goodisman M.A."/>
            <person name="Farinelli L."/>
            <person name="Harshman K."/>
            <person name="Hulo N."/>
            <person name="Cerutti L."/>
            <person name="Xenarios I."/>
            <person name="Shoemaker D."/>
            <person name="Keller L."/>
        </authorList>
    </citation>
    <scope>NUCLEOTIDE SEQUENCE [LARGE SCALE GENOMIC DNA]</scope>
</reference>
<evidence type="ECO:0000256" key="10">
    <source>
        <dbReference type="SAM" id="Phobius"/>
    </source>
</evidence>
<feature type="non-terminal residue" evidence="11">
    <location>
        <position position="99"/>
    </location>
</feature>
<comment type="subcellular location">
    <subcellularLocation>
        <location evidence="1">Membrane</location>
        <topology evidence="1">Multi-pass membrane protein</topology>
    </subcellularLocation>
    <subcellularLocation>
        <location evidence="9">Mitochondrion inner membrane</location>
        <topology evidence="9">Multi-pass membrane protein</topology>
    </subcellularLocation>
</comment>
<evidence type="ECO:0000256" key="3">
    <source>
        <dbReference type="ARBA" id="ARBA00021009"/>
    </source>
</evidence>
<evidence type="ECO:0000313" key="11">
    <source>
        <dbReference type="EMBL" id="EFZ11438.1"/>
    </source>
</evidence>
<dbReference type="Pfam" id="PF00146">
    <property type="entry name" value="NADHdh"/>
    <property type="match status" value="1"/>
</dbReference>
<keyword evidence="5 9" id="KW-0812">Transmembrane</keyword>
<gene>
    <name evidence="11" type="ORF">SINV_14520</name>
</gene>
<dbReference type="GO" id="GO:0009060">
    <property type="term" value="P:aerobic respiration"/>
    <property type="evidence" value="ECO:0007669"/>
    <property type="project" value="TreeGrafter"/>
</dbReference>
<evidence type="ECO:0000256" key="2">
    <source>
        <dbReference type="ARBA" id="ARBA00010535"/>
    </source>
</evidence>
<keyword evidence="7 10" id="KW-0472">Membrane</keyword>
<dbReference type="HOGENOM" id="CLU_2326745_0_0_1"/>
<dbReference type="GO" id="GO:0005743">
    <property type="term" value="C:mitochondrial inner membrane"/>
    <property type="evidence" value="ECO:0007669"/>
    <property type="project" value="UniProtKB-SubCell"/>
</dbReference>
<dbReference type="PANTHER" id="PTHR11432">
    <property type="entry name" value="NADH DEHYDROGENASE SUBUNIT 1"/>
    <property type="match status" value="1"/>
</dbReference>
<dbReference type="InterPro" id="IPR001694">
    <property type="entry name" value="NADH_UbQ_OxRdtase_su1/FPO"/>
</dbReference>
<sequence length="99" mass="11460">MLFSFFSLCTKSMILVPLFLVFFIGILAELNQSPIDFVESESELVSGFNIEYFSGGFALIFIVKYGIIIFFRKFNFFSMFSKHKLMSSSLTDGRLFKFK</sequence>
<name>E9J6W5_SOLIN</name>
<keyword evidence="9" id="KW-0520">NAD</keyword>
<evidence type="ECO:0000256" key="7">
    <source>
        <dbReference type="ARBA" id="ARBA00023136"/>
    </source>
</evidence>
<accession>E9J6W5</accession>
<evidence type="ECO:0000256" key="8">
    <source>
        <dbReference type="ARBA" id="ARBA00031024"/>
    </source>
</evidence>